<dbReference type="EnsemblMetazoa" id="HelroT163155">
    <property type="protein sequence ID" value="HelroP163155"/>
    <property type="gene ID" value="HelroG163155"/>
</dbReference>
<dbReference type="PANTHER" id="PTHR16213">
    <property type="entry name" value="SELENOPROTEIN N"/>
    <property type="match status" value="1"/>
</dbReference>
<feature type="compositionally biased region" description="Acidic residues" evidence="2">
    <location>
        <begin position="328"/>
        <end position="349"/>
    </location>
</feature>
<dbReference type="EMBL" id="AMQM01001310">
    <property type="status" value="NOT_ANNOTATED_CDS"/>
    <property type="molecule type" value="Genomic_DNA"/>
</dbReference>
<dbReference type="GO" id="GO:0005509">
    <property type="term" value="F:calcium ion binding"/>
    <property type="evidence" value="ECO:0007669"/>
    <property type="project" value="InterPro"/>
</dbReference>
<feature type="region of interest" description="Disordered" evidence="2">
    <location>
        <begin position="325"/>
        <end position="350"/>
    </location>
</feature>
<reference evidence="5" key="3">
    <citation type="submission" date="2015-06" db="UniProtKB">
        <authorList>
            <consortium name="EnsemblMetazoa"/>
        </authorList>
    </citation>
    <scope>IDENTIFICATION</scope>
</reference>
<dbReference type="AlphaFoldDB" id="T1ETQ7"/>
<dbReference type="OMA" id="EITWQQE"/>
<organism evidence="5 6">
    <name type="scientific">Helobdella robusta</name>
    <name type="common">Californian leech</name>
    <dbReference type="NCBI Taxonomy" id="6412"/>
    <lineage>
        <taxon>Eukaryota</taxon>
        <taxon>Metazoa</taxon>
        <taxon>Spiralia</taxon>
        <taxon>Lophotrochozoa</taxon>
        <taxon>Annelida</taxon>
        <taxon>Clitellata</taxon>
        <taxon>Hirudinea</taxon>
        <taxon>Rhynchobdellida</taxon>
        <taxon>Glossiphoniidae</taxon>
        <taxon>Helobdella</taxon>
    </lineage>
</organism>
<evidence type="ECO:0000256" key="1">
    <source>
        <dbReference type="ARBA" id="ARBA00022837"/>
    </source>
</evidence>
<proteinExistence type="predicted"/>
<dbReference type="PROSITE" id="PS00018">
    <property type="entry name" value="EF_HAND_1"/>
    <property type="match status" value="1"/>
</dbReference>
<name>T1ETQ7_HELRO</name>
<keyword evidence="6" id="KW-1185">Reference proteome</keyword>
<dbReference type="PANTHER" id="PTHR16213:SF78">
    <property type="entry name" value="SELENOPROTEIN N"/>
    <property type="match status" value="1"/>
</dbReference>
<dbReference type="InterPro" id="IPR011992">
    <property type="entry name" value="EF-hand-dom_pair"/>
</dbReference>
<evidence type="ECO:0000256" key="2">
    <source>
        <dbReference type="SAM" id="MobiDB-lite"/>
    </source>
</evidence>
<reference evidence="6" key="1">
    <citation type="submission" date="2012-12" db="EMBL/GenBank/DDBJ databases">
        <authorList>
            <person name="Hellsten U."/>
            <person name="Grimwood J."/>
            <person name="Chapman J.A."/>
            <person name="Shapiro H."/>
            <person name="Aerts A."/>
            <person name="Otillar R.P."/>
            <person name="Terry A.Y."/>
            <person name="Boore J.L."/>
            <person name="Simakov O."/>
            <person name="Marletaz F."/>
            <person name="Cho S.-J."/>
            <person name="Edsinger-Gonzales E."/>
            <person name="Havlak P."/>
            <person name="Kuo D.-H."/>
            <person name="Larsson T."/>
            <person name="Lv J."/>
            <person name="Arendt D."/>
            <person name="Savage R."/>
            <person name="Osoegawa K."/>
            <person name="de Jong P."/>
            <person name="Lindberg D.R."/>
            <person name="Seaver E.C."/>
            <person name="Weisblat D.A."/>
            <person name="Putnam N.H."/>
            <person name="Grigoriev I.V."/>
            <person name="Rokhsar D.S."/>
        </authorList>
    </citation>
    <scope>NUCLEOTIDE SEQUENCE</scope>
</reference>
<evidence type="ECO:0000313" key="6">
    <source>
        <dbReference type="Proteomes" id="UP000015101"/>
    </source>
</evidence>
<dbReference type="STRING" id="6412.T1ETQ7"/>
<dbReference type="PROSITE" id="PS50222">
    <property type="entry name" value="EF_HAND_2"/>
    <property type="match status" value="1"/>
</dbReference>
<dbReference type="SUPFAM" id="SSF47473">
    <property type="entry name" value="EF-hand"/>
    <property type="match status" value="1"/>
</dbReference>
<dbReference type="InterPro" id="IPR018247">
    <property type="entry name" value="EF_Hand_1_Ca_BS"/>
</dbReference>
<dbReference type="CTD" id="20199957"/>
<evidence type="ECO:0000259" key="3">
    <source>
        <dbReference type="PROSITE" id="PS50222"/>
    </source>
</evidence>
<evidence type="ECO:0000313" key="5">
    <source>
        <dbReference type="EnsemblMetazoa" id="HelroP163155"/>
    </source>
</evidence>
<evidence type="ECO:0000313" key="4">
    <source>
        <dbReference type="EMBL" id="ESN96125.1"/>
    </source>
</evidence>
<dbReference type="eggNOG" id="ENOG502QREI">
    <property type="taxonomic scope" value="Eukaryota"/>
</dbReference>
<dbReference type="InParanoid" id="T1ETQ7"/>
<dbReference type="Proteomes" id="UP000015101">
    <property type="component" value="Unassembled WGS sequence"/>
</dbReference>
<dbReference type="HOGENOM" id="CLU_042746_0_0_1"/>
<gene>
    <name evidence="5" type="primary">20199957</name>
    <name evidence="4" type="ORF">HELRODRAFT_163155</name>
</gene>
<protein>
    <recommendedName>
        <fullName evidence="3">EF-hand domain-containing protein</fullName>
    </recommendedName>
</protein>
<dbReference type="EMBL" id="KB097495">
    <property type="protein sequence ID" value="ESN96125.1"/>
    <property type="molecule type" value="Genomic_DNA"/>
</dbReference>
<dbReference type="GO" id="GO:0005789">
    <property type="term" value="C:endoplasmic reticulum membrane"/>
    <property type="evidence" value="ECO:0000318"/>
    <property type="project" value="GO_Central"/>
</dbReference>
<dbReference type="RefSeq" id="XP_009025361.1">
    <property type="nucleotide sequence ID" value="XM_009027113.1"/>
</dbReference>
<feature type="domain" description="EF-hand" evidence="3">
    <location>
        <begin position="54"/>
        <end position="81"/>
    </location>
</feature>
<dbReference type="InterPro" id="IPR002048">
    <property type="entry name" value="EF_hand_dom"/>
</dbReference>
<dbReference type="GO" id="GO:0055074">
    <property type="term" value="P:calcium ion homeostasis"/>
    <property type="evidence" value="ECO:0000318"/>
    <property type="project" value="GO_Central"/>
</dbReference>
<reference evidence="4 6" key="2">
    <citation type="journal article" date="2013" name="Nature">
        <title>Insights into bilaterian evolution from three spiralian genomes.</title>
        <authorList>
            <person name="Simakov O."/>
            <person name="Marletaz F."/>
            <person name="Cho S.J."/>
            <person name="Edsinger-Gonzales E."/>
            <person name="Havlak P."/>
            <person name="Hellsten U."/>
            <person name="Kuo D.H."/>
            <person name="Larsson T."/>
            <person name="Lv J."/>
            <person name="Arendt D."/>
            <person name="Savage R."/>
            <person name="Osoegawa K."/>
            <person name="de Jong P."/>
            <person name="Grimwood J."/>
            <person name="Chapman J.A."/>
            <person name="Shapiro H."/>
            <person name="Aerts A."/>
            <person name="Otillar R.P."/>
            <person name="Terry A.Y."/>
            <person name="Boore J.L."/>
            <person name="Grigoriev I.V."/>
            <person name="Lindberg D.R."/>
            <person name="Seaver E.C."/>
            <person name="Weisblat D.A."/>
            <person name="Putnam N.H."/>
            <person name="Rokhsar D.S."/>
        </authorList>
    </citation>
    <scope>NUCLEOTIDE SEQUENCE</scope>
</reference>
<dbReference type="Gene3D" id="1.10.238.10">
    <property type="entry name" value="EF-hand"/>
    <property type="match status" value="1"/>
</dbReference>
<dbReference type="GeneID" id="20199957"/>
<dbReference type="KEGG" id="hro:HELRODRAFT_163155"/>
<keyword evidence="1" id="KW-0106">Calcium</keyword>
<dbReference type="GO" id="GO:0048741">
    <property type="term" value="P:skeletal muscle fiber development"/>
    <property type="evidence" value="ECO:0000318"/>
    <property type="project" value="GO_Central"/>
</dbReference>
<dbReference type="OrthoDB" id="10062435at2759"/>
<accession>T1ETQ7</accession>
<sequence>MNLIKFAVLSVTLALILNYILNKASFYKFFNKCGYIVGCENEKTTVVSMDGGMIFHKFDEDGDGVLSANEFTKLMRRWTQNGQKLWSYNLPAGIFDRNITLRASYKPLLFNTLLNNENNIISKKSEFSGLQSWKEVNEKSKTFPIKHFKLFLPDVNSDSSIENLIGKTYWLVKTYTKYKNGPGLPSNRYYPPHLSEPTEQFLYEILRMFHERPFVHMRFEPGGSLAVVRAYDDQYLDIHFRIHAEFQLNVPPNLPFWFTPAMFLGNVIIDRTGNDIKQFKLFVPNKKRLNVDLEWMRKMDENDDGEENEVNIGYMPHMKIEMQQPTTDYDDDDDDAADADDDSGGDEDVSGVKWRKDISILEAKKLLEIGFFPFKKVNC</sequence>